<dbReference type="InterPro" id="IPR036909">
    <property type="entry name" value="Cyt_c-like_dom_sf"/>
</dbReference>
<feature type="repeat" description="WD" evidence="6">
    <location>
        <begin position="332"/>
        <end position="373"/>
    </location>
</feature>
<dbReference type="InterPro" id="IPR020472">
    <property type="entry name" value="WD40_PAC1"/>
</dbReference>
<sequence>MSVRSAFFACFAAAGAIAQGADLPQKVTFEEHVKPILRQHCLNCHNQGEKKGGLALDTYGSLVEGGGSGEVVFDDGDAEGSRLWQLVNHDDTPVMPPNQDKLPDEQLALIRAWIEGGILENSGSKAKKKKTNALAFVASTGGKPEGPVAMPESIPQSTPVVTERAAAITALAASPWAPLVAIAGQEQIVLYHTETSELLGILPFPEGIAQEIRFSRDGAYLIVGGGAHSVRGLVAIYDVKTGERMATIGDELDTVFGADANDSLSRVALGGPKKMLRIYDAGSGEQLFDLKKHTDWIYSVAYSPDGVLIASGDRSGGLCVWEADTGRLYLDLTGHKGAINQVAWRDDSNVLASASADGTVKLWDMHNGNTIKSINAHGSGVTAVTFDHQGRLATAGRDSRAKLWDASGKEIKAFQEGNEAMLEVAISHDGKRVIYGNWDGKVFNTPVENPDAKVALAANPEPIKNRIDAVKTTLVSMQKQLAPAKAALDQAVSAVAAAKKPIDELDAKVAQLRELASQSENAAKQAEQQVAQLDQSLPGLTDALRDLQDQVTAVRVAFKQDASKMQQLAEAEEKLAEQLTTTAAKRRQRIAAHASIATHRTAAAKHTAAAEALVATRGEMEKKLAQAQAAADQAKAAHDEIAAVTAKVQSKVDRMLAELN</sequence>
<dbReference type="PROSITE" id="PS50082">
    <property type="entry name" value="WD_REPEATS_2"/>
    <property type="match status" value="3"/>
</dbReference>
<dbReference type="GO" id="GO:0009055">
    <property type="term" value="F:electron transfer activity"/>
    <property type="evidence" value="ECO:0007669"/>
    <property type="project" value="InterPro"/>
</dbReference>
<dbReference type="PROSITE" id="PS00678">
    <property type="entry name" value="WD_REPEATS_1"/>
    <property type="match status" value="1"/>
</dbReference>
<dbReference type="CDD" id="cd00200">
    <property type="entry name" value="WD40"/>
    <property type="match status" value="1"/>
</dbReference>
<keyword evidence="1 6" id="KW-0853">WD repeat</keyword>
<evidence type="ECO:0000313" key="11">
    <source>
        <dbReference type="EMBL" id="KAA5539889.1"/>
    </source>
</evidence>
<feature type="repeat" description="WD" evidence="6">
    <location>
        <begin position="374"/>
        <end position="405"/>
    </location>
</feature>
<dbReference type="GO" id="GO:0020037">
    <property type="term" value="F:heme binding"/>
    <property type="evidence" value="ECO:0007669"/>
    <property type="project" value="InterPro"/>
</dbReference>
<dbReference type="PANTHER" id="PTHR14604">
    <property type="entry name" value="WD40 REPEAT PF20"/>
    <property type="match status" value="1"/>
</dbReference>
<dbReference type="InterPro" id="IPR019775">
    <property type="entry name" value="WD40_repeat_CS"/>
</dbReference>
<feature type="signal peptide" evidence="9">
    <location>
        <begin position="1"/>
        <end position="20"/>
    </location>
</feature>
<comment type="caution">
    <text evidence="11">The sequence shown here is derived from an EMBL/GenBank/DDBJ whole genome shotgun (WGS) entry which is preliminary data.</text>
</comment>
<dbReference type="RefSeq" id="WP_150078952.1">
    <property type="nucleotide sequence ID" value="NZ_VWOX01000016.1"/>
</dbReference>
<dbReference type="EMBL" id="VWOX01000016">
    <property type="protein sequence ID" value="KAA5539889.1"/>
    <property type="molecule type" value="Genomic_DNA"/>
</dbReference>
<dbReference type="Proteomes" id="UP000324479">
    <property type="component" value="Unassembled WGS sequence"/>
</dbReference>
<keyword evidence="8" id="KW-0175">Coiled coil</keyword>
<dbReference type="InterPro" id="IPR011429">
    <property type="entry name" value="Cyt_c_Planctomycete-type"/>
</dbReference>
<evidence type="ECO:0000256" key="6">
    <source>
        <dbReference type="PROSITE-ProRule" id="PRU00221"/>
    </source>
</evidence>
<dbReference type="AlphaFoldDB" id="A0A5M6D2K0"/>
<protein>
    <recommendedName>
        <fullName evidence="10">Cytochrome c domain-containing protein</fullName>
    </recommendedName>
</protein>
<evidence type="ECO:0000256" key="2">
    <source>
        <dbReference type="ARBA" id="ARBA00022617"/>
    </source>
</evidence>
<evidence type="ECO:0000256" key="4">
    <source>
        <dbReference type="ARBA" id="ARBA00022737"/>
    </source>
</evidence>
<evidence type="ECO:0000256" key="3">
    <source>
        <dbReference type="ARBA" id="ARBA00022723"/>
    </source>
</evidence>
<dbReference type="PRINTS" id="PR00320">
    <property type="entry name" value="GPROTEINBRPT"/>
</dbReference>
<dbReference type="SUPFAM" id="SSF50998">
    <property type="entry name" value="Quinoprotein alcohol dehydrogenase-like"/>
    <property type="match status" value="1"/>
</dbReference>
<dbReference type="InterPro" id="IPR050995">
    <property type="entry name" value="WD-F-box_domain-protein"/>
</dbReference>
<dbReference type="Pfam" id="PF00400">
    <property type="entry name" value="WD40"/>
    <property type="match status" value="3"/>
</dbReference>
<dbReference type="Gene3D" id="1.10.287.1490">
    <property type="match status" value="1"/>
</dbReference>
<name>A0A5M6D2K0_9BACT</name>
<evidence type="ECO:0000256" key="1">
    <source>
        <dbReference type="ARBA" id="ARBA00022574"/>
    </source>
</evidence>
<dbReference type="PROSITE" id="PS51007">
    <property type="entry name" value="CYTC"/>
    <property type="match status" value="1"/>
</dbReference>
<accession>A0A5M6D2K0</accession>
<dbReference type="PANTHER" id="PTHR14604:SF3">
    <property type="entry name" value="SPERM-ASSOCIATED ANTIGEN 16 PROTEIN"/>
    <property type="match status" value="1"/>
</dbReference>
<feature type="chain" id="PRO_5024306987" description="Cytochrome c domain-containing protein" evidence="9">
    <location>
        <begin position="21"/>
        <end position="660"/>
    </location>
</feature>
<evidence type="ECO:0000256" key="7">
    <source>
        <dbReference type="PROSITE-ProRule" id="PRU00433"/>
    </source>
</evidence>
<dbReference type="InterPro" id="IPR009056">
    <property type="entry name" value="Cyt_c-like_dom"/>
</dbReference>
<organism evidence="11 12">
    <name type="scientific">Roseiconus nitratireducens</name>
    <dbReference type="NCBI Taxonomy" id="2605748"/>
    <lineage>
        <taxon>Bacteria</taxon>
        <taxon>Pseudomonadati</taxon>
        <taxon>Planctomycetota</taxon>
        <taxon>Planctomycetia</taxon>
        <taxon>Pirellulales</taxon>
        <taxon>Pirellulaceae</taxon>
        <taxon>Roseiconus</taxon>
    </lineage>
</organism>
<keyword evidence="3 7" id="KW-0479">Metal-binding</keyword>
<dbReference type="PROSITE" id="PS50294">
    <property type="entry name" value="WD_REPEATS_REGION"/>
    <property type="match status" value="3"/>
</dbReference>
<dbReference type="InterPro" id="IPR001680">
    <property type="entry name" value="WD40_rpt"/>
</dbReference>
<dbReference type="InterPro" id="IPR011047">
    <property type="entry name" value="Quinoprotein_ADH-like_sf"/>
</dbReference>
<keyword evidence="9" id="KW-0732">Signal</keyword>
<dbReference type="GO" id="GO:0046872">
    <property type="term" value="F:metal ion binding"/>
    <property type="evidence" value="ECO:0007669"/>
    <property type="project" value="UniProtKB-KW"/>
</dbReference>
<feature type="domain" description="Cytochrome c" evidence="10">
    <location>
        <begin position="15"/>
        <end position="118"/>
    </location>
</feature>
<dbReference type="Gene3D" id="2.130.10.10">
    <property type="entry name" value="YVTN repeat-like/Quinoprotein amine dehydrogenase"/>
    <property type="match status" value="2"/>
</dbReference>
<proteinExistence type="predicted"/>
<dbReference type="InterPro" id="IPR015943">
    <property type="entry name" value="WD40/YVTN_repeat-like_dom_sf"/>
</dbReference>
<gene>
    <name evidence="11" type="ORF">FYK55_22845</name>
</gene>
<feature type="repeat" description="WD" evidence="6">
    <location>
        <begin position="290"/>
        <end position="331"/>
    </location>
</feature>
<keyword evidence="12" id="KW-1185">Reference proteome</keyword>
<keyword evidence="4" id="KW-0677">Repeat</keyword>
<keyword evidence="5 7" id="KW-0408">Iron</keyword>
<evidence type="ECO:0000313" key="12">
    <source>
        <dbReference type="Proteomes" id="UP000324479"/>
    </source>
</evidence>
<evidence type="ECO:0000259" key="10">
    <source>
        <dbReference type="PROSITE" id="PS51007"/>
    </source>
</evidence>
<reference evidence="11 12" key="1">
    <citation type="submission" date="2019-08" db="EMBL/GenBank/DDBJ databases">
        <authorList>
            <person name="Dhanesh K."/>
            <person name="Kumar G."/>
            <person name="Sasikala C."/>
            <person name="Venkata Ramana C."/>
        </authorList>
    </citation>
    <scope>NUCLEOTIDE SEQUENCE [LARGE SCALE GENOMIC DNA]</scope>
    <source>
        <strain evidence="11 12">JC645</strain>
    </source>
</reference>
<dbReference type="SUPFAM" id="SSF46626">
    <property type="entry name" value="Cytochrome c"/>
    <property type="match status" value="1"/>
</dbReference>
<evidence type="ECO:0000256" key="8">
    <source>
        <dbReference type="SAM" id="Coils"/>
    </source>
</evidence>
<feature type="coiled-coil region" evidence="8">
    <location>
        <begin position="502"/>
        <end position="637"/>
    </location>
</feature>
<evidence type="ECO:0000256" key="5">
    <source>
        <dbReference type="ARBA" id="ARBA00023004"/>
    </source>
</evidence>
<dbReference type="Pfam" id="PF07635">
    <property type="entry name" value="PSCyt1"/>
    <property type="match status" value="1"/>
</dbReference>
<evidence type="ECO:0000256" key="9">
    <source>
        <dbReference type="SAM" id="SignalP"/>
    </source>
</evidence>
<keyword evidence="2 7" id="KW-0349">Heme</keyword>
<dbReference type="SMART" id="SM00320">
    <property type="entry name" value="WD40"/>
    <property type="match status" value="6"/>
</dbReference>